<dbReference type="Gene3D" id="3.20.20.80">
    <property type="entry name" value="Glycosidases"/>
    <property type="match status" value="1"/>
</dbReference>
<evidence type="ECO:0000256" key="2">
    <source>
        <dbReference type="ARBA" id="ARBA00023295"/>
    </source>
</evidence>
<dbReference type="GO" id="GO:0015929">
    <property type="term" value="F:hexosaminidase activity"/>
    <property type="evidence" value="ECO:0007669"/>
    <property type="project" value="UniProtKB-ARBA"/>
</dbReference>
<dbReference type="PANTHER" id="PTHR13170:SF16">
    <property type="entry name" value="PROTEIN O-GLCNACASE"/>
    <property type="match status" value="1"/>
</dbReference>
<reference evidence="5" key="1">
    <citation type="submission" date="2022-12" db="EMBL/GenBank/DDBJ databases">
        <title>Draft genome sequence of the thermophilic strain Brevibacillus thermoruber HT42, isolated from Los Humeros, Puebla, Mexico, with biotechnological potential.</title>
        <authorList>
            <person name="Lara Sanchez J."/>
            <person name="Solis Palacios R."/>
            <person name="Bustos Baena A.S."/>
            <person name="Ruz Baez A.E."/>
            <person name="Espinosa Luna G."/>
            <person name="Oliart Ros R.M."/>
        </authorList>
    </citation>
    <scope>NUCLEOTIDE SEQUENCE</scope>
    <source>
        <strain evidence="5">HT42</strain>
    </source>
</reference>
<keyword evidence="1 3" id="KW-0378">Hydrolase</keyword>
<comment type="caution">
    <text evidence="5">The sequence shown here is derived from an EMBL/GenBank/DDBJ whole genome shotgun (WGS) entry which is preliminary data.</text>
</comment>
<feature type="domain" description="GH84" evidence="4">
    <location>
        <begin position="8"/>
        <end position="283"/>
    </location>
</feature>
<dbReference type="RefSeq" id="WP_271140135.1">
    <property type="nucleotide sequence ID" value="NZ_JAPYYP010000012.1"/>
</dbReference>
<dbReference type="PANTHER" id="PTHR13170">
    <property type="entry name" value="O-GLCNACASE"/>
    <property type="match status" value="1"/>
</dbReference>
<gene>
    <name evidence="5" type="ORF">O3V59_11350</name>
</gene>
<comment type="similarity">
    <text evidence="3">Belongs to the glycosyl hydrolase 84 family.</text>
</comment>
<dbReference type="Proteomes" id="UP001151071">
    <property type="component" value="Unassembled WGS sequence"/>
</dbReference>
<keyword evidence="6" id="KW-1185">Reference proteome</keyword>
<dbReference type="EMBL" id="JAPYYP010000012">
    <property type="protein sequence ID" value="MDA5108958.1"/>
    <property type="molecule type" value="Genomic_DNA"/>
</dbReference>
<dbReference type="SUPFAM" id="SSF51445">
    <property type="entry name" value="(Trans)glycosidases"/>
    <property type="match status" value="1"/>
</dbReference>
<evidence type="ECO:0000259" key="4">
    <source>
        <dbReference type="PROSITE" id="PS52009"/>
    </source>
</evidence>
<dbReference type="InterPro" id="IPR017853">
    <property type="entry name" value="GH"/>
</dbReference>
<evidence type="ECO:0000256" key="1">
    <source>
        <dbReference type="ARBA" id="ARBA00022801"/>
    </source>
</evidence>
<sequence length="450" mass="51658">MHNREFFPVRGVIEGYYGTPWTNAERLDMIRFLGRHGFNAYYYSPKDDPYLRERWQEPHPPAALEQMDGWMACAREAGVRFVYCLSPGLSMEYANDCHFSRLLEKYRFMYERGVRHFALLFDDIPLALMHPADLSRYRTLAEAHADVALRLREAMDGWEERVELTVCPAQYHGMGDEPYITELGRRLPAAIDLFWTGRFVCSPYLPEADARFFAERTGHKPLFWDNYPVNDLAMADELHIGPLRNRDPGLWRHAAGYVANPMARAESSKIPLLTTAAYLRDPEGYDPAAAWAQAVEEVAGPEDAAAVLRFAANVQGSFLNETESPALLEAFLQFRFQFLYGDRQAGLLMLGRVFADMEETALHLLERMRNRKLAAEIGGWVEKYRHWAKVGQAVTAMIEAGTSGRTLRAAYHLLRLKHWMKRTERLPQKVCGSVMKLFVEAVLLELKQTR</sequence>
<accession>A0A9X3TR58</accession>
<dbReference type="Pfam" id="PF07555">
    <property type="entry name" value="NAGidase"/>
    <property type="match status" value="1"/>
</dbReference>
<dbReference type="SUPFAM" id="SSF140657">
    <property type="entry name" value="Hyaluronidase post-catalytic domain-like"/>
    <property type="match status" value="1"/>
</dbReference>
<organism evidence="5 6">
    <name type="scientific">Brevibacillus thermoruber</name>
    <dbReference type="NCBI Taxonomy" id="33942"/>
    <lineage>
        <taxon>Bacteria</taxon>
        <taxon>Bacillati</taxon>
        <taxon>Bacillota</taxon>
        <taxon>Bacilli</taxon>
        <taxon>Bacillales</taxon>
        <taxon>Paenibacillaceae</taxon>
        <taxon>Brevibacillus</taxon>
    </lineage>
</organism>
<name>A0A9X3TR58_9BACL</name>
<dbReference type="Gene3D" id="1.20.58.460">
    <property type="entry name" value="Hyaluronidase post-catalytic domain-like"/>
    <property type="match status" value="1"/>
</dbReference>
<dbReference type="AlphaFoldDB" id="A0A9X3TR58"/>
<feature type="active site" description="Proton donor" evidence="3">
    <location>
        <position position="123"/>
    </location>
</feature>
<keyword evidence="2 3" id="KW-0326">Glycosidase</keyword>
<evidence type="ECO:0000256" key="3">
    <source>
        <dbReference type="PROSITE-ProRule" id="PRU01353"/>
    </source>
</evidence>
<evidence type="ECO:0000313" key="6">
    <source>
        <dbReference type="Proteomes" id="UP001151071"/>
    </source>
</evidence>
<dbReference type="GO" id="GO:1901135">
    <property type="term" value="P:carbohydrate derivative metabolic process"/>
    <property type="evidence" value="ECO:0007669"/>
    <property type="project" value="UniProtKB-ARBA"/>
</dbReference>
<protein>
    <submittedName>
        <fullName evidence="5">Protein O-GlcNAcase</fullName>
    </submittedName>
</protein>
<dbReference type="InterPro" id="IPR051822">
    <property type="entry name" value="Glycosyl_Hydrolase_84"/>
</dbReference>
<evidence type="ECO:0000313" key="5">
    <source>
        <dbReference type="EMBL" id="MDA5108958.1"/>
    </source>
</evidence>
<dbReference type="InterPro" id="IPR011496">
    <property type="entry name" value="O-GlcNAcase_cat"/>
</dbReference>
<dbReference type="PROSITE" id="PS52009">
    <property type="entry name" value="GH84"/>
    <property type="match status" value="1"/>
</dbReference>
<proteinExistence type="inferred from homology"/>